<dbReference type="Proteomes" id="UP000019132">
    <property type="component" value="Unassembled WGS sequence"/>
</dbReference>
<dbReference type="Pfam" id="PF09103">
    <property type="entry name" value="BRCA-2_OB1"/>
    <property type="match status" value="1"/>
</dbReference>
<sequence length="870" mass="99143">MTLRYREEMRISFKRLISMHSSIPLTQVDRGKASTHREVLELINAVTALDVVFACDVKDQRDCEMPPVCLRGCIDTASDLAIYQGAQEIYDEMCSKKYVSESIGASFAWFLNHYRWIVWKLASMELSFPYFLFGKYLTKHQVMQQILHRYHKDLCAVRRSILKKVLHRDASPASCMTLCIAAVLPFKPDQVEHVDMTPPKFWNLGLVLTDGWYSVYAVADFELSRALWKLHAKKCAVGSKIVCWNAALQNSTDGVDPLQCAIAVDSWKHPLLAKDDLTQWPYLKLHYNSTRRAEFATPLGLERPIGERDNPGQSMSKERTRLGFALLKSVPMRTLEVSGGMVRSVRIFIARISPVLHLQPKEFTIGPRILCEEHMQLYYEVRGEVARMNRANEDQEVGNKDQSGSSYDVIEQLDAPFPIPFVKLDVICTQELITSEQKRTAPCYGILTLWRPPEDLIAGHLCEGKEYYASNLTVNWKIDGGLFQGVFLRLSSTKGSRFELGEGEDGEEIELRSNRLSALFGNIGSRSCSSIADTIERHRVAVADGAASNERKMTVDVCVYVLQAADTETLGDIVAKSSSSFSIPSVLENSNIKPEQKSFVEHVFVTDTSSRIMSIRVSGTVVSLNTAATPSGRQKASRPSSSSFRFRRGNRNIWKEGAVVCISGLEISHFDEQLDVLDCNLVESSRVTTLPSKKSHFYESFQSLKSQIGDRSKESESDLMKEVRRLKKYVHRHILQMDFIPTQEAHEEDIEADHLTQDFEAQITSPLKELRTVYLTRKMTSLLWELLHSVKELPRMAAKVNQGQLTDAELVDNIMHWHDTMGEQELAPRPMFHMEVRRVANERLLNSCQDWERYKLKYTVTFQNQNVWRR</sequence>
<dbReference type="InterPro" id="IPR015525">
    <property type="entry name" value="BRCA2"/>
</dbReference>
<accession>K3X3F1</accession>
<dbReference type="STRING" id="431595.K3X3F1"/>
<evidence type="ECO:0000259" key="2">
    <source>
        <dbReference type="Pfam" id="PF09169"/>
    </source>
</evidence>
<feature type="domain" description="Breast cancer type 2 susceptibility protein helical" evidence="2">
    <location>
        <begin position="85"/>
        <end position="152"/>
    </location>
</feature>
<dbReference type="GO" id="GO:0006355">
    <property type="term" value="P:regulation of DNA-templated transcription"/>
    <property type="evidence" value="ECO:0007669"/>
    <property type="project" value="TreeGrafter"/>
</dbReference>
<evidence type="ECO:0008006" key="5">
    <source>
        <dbReference type="Google" id="ProtNLM"/>
    </source>
</evidence>
<dbReference type="EnsemblProtists" id="PYU1_T011750">
    <property type="protein sequence ID" value="PYU1_T011750"/>
    <property type="gene ID" value="PYU1_G011724"/>
</dbReference>
<proteinExistence type="predicted"/>
<dbReference type="GO" id="GO:0000724">
    <property type="term" value="P:double-strand break repair via homologous recombination"/>
    <property type="evidence" value="ECO:0007669"/>
    <property type="project" value="InterPro"/>
</dbReference>
<protein>
    <recommendedName>
        <fullName evidence="5">BRCA2 OB1 domain-containing protein</fullName>
    </recommendedName>
</protein>
<dbReference type="Pfam" id="PF09169">
    <property type="entry name" value="BRCA-2_helical"/>
    <property type="match status" value="1"/>
</dbReference>
<feature type="domain" description="BRCA2 OB1" evidence="1">
    <location>
        <begin position="160"/>
        <end position="302"/>
    </location>
</feature>
<dbReference type="SUPFAM" id="SSF50249">
    <property type="entry name" value="Nucleic acid-binding proteins"/>
    <property type="match status" value="2"/>
</dbReference>
<keyword evidence="4" id="KW-1185">Reference proteome</keyword>
<dbReference type="InterPro" id="IPR036315">
    <property type="entry name" value="BRCA2_hlx_sf"/>
</dbReference>
<dbReference type="InParanoid" id="K3X3F1"/>
<reference evidence="3" key="3">
    <citation type="submission" date="2015-02" db="UniProtKB">
        <authorList>
            <consortium name="EnsemblProtists"/>
        </authorList>
    </citation>
    <scope>IDENTIFICATION</scope>
    <source>
        <strain evidence="3">DAOM BR144</strain>
    </source>
</reference>
<dbReference type="AlphaFoldDB" id="K3X3F1"/>
<dbReference type="OMA" id="QATTDYR"/>
<reference evidence="4" key="2">
    <citation type="submission" date="2010-04" db="EMBL/GenBank/DDBJ databases">
        <authorList>
            <person name="Buell R."/>
            <person name="Hamilton J."/>
            <person name="Hostetler J."/>
        </authorList>
    </citation>
    <scope>NUCLEOTIDE SEQUENCE [LARGE SCALE GENOMIC DNA]</scope>
    <source>
        <strain evidence="4">DAOM:BR144</strain>
    </source>
</reference>
<name>K3X3F1_GLOUD</name>
<dbReference type="HOGENOM" id="CLU_008390_0_0_1"/>
<dbReference type="EMBL" id="GL376637">
    <property type="status" value="NOT_ANNOTATED_CDS"/>
    <property type="molecule type" value="Genomic_DNA"/>
</dbReference>
<evidence type="ECO:0000313" key="4">
    <source>
        <dbReference type="Proteomes" id="UP000019132"/>
    </source>
</evidence>
<evidence type="ECO:0000313" key="3">
    <source>
        <dbReference type="EnsemblProtists" id="PYU1_T011750"/>
    </source>
</evidence>
<evidence type="ECO:0000259" key="1">
    <source>
        <dbReference type="Pfam" id="PF09103"/>
    </source>
</evidence>
<dbReference type="VEuPathDB" id="FungiDB:PYU1_G011724"/>
<organism evidence="3 4">
    <name type="scientific">Globisporangium ultimum (strain ATCC 200006 / CBS 805.95 / DAOM BR144)</name>
    <name type="common">Pythium ultimum</name>
    <dbReference type="NCBI Taxonomy" id="431595"/>
    <lineage>
        <taxon>Eukaryota</taxon>
        <taxon>Sar</taxon>
        <taxon>Stramenopiles</taxon>
        <taxon>Oomycota</taxon>
        <taxon>Peronosporomycetes</taxon>
        <taxon>Pythiales</taxon>
        <taxon>Pythiaceae</taxon>
        <taxon>Globisporangium</taxon>
    </lineage>
</organism>
<dbReference type="InterPro" id="IPR015252">
    <property type="entry name" value="BRCA2_hlx"/>
</dbReference>
<dbReference type="PANTHER" id="PTHR11289:SF0">
    <property type="entry name" value="BREAST CANCER TYPE 2 SUSCEPTIBILITY PROTEIN"/>
    <property type="match status" value="1"/>
</dbReference>
<dbReference type="SUPFAM" id="SSF81872">
    <property type="entry name" value="BRCA2 helical domain"/>
    <property type="match status" value="1"/>
</dbReference>
<dbReference type="InterPro" id="IPR012340">
    <property type="entry name" value="NA-bd_OB-fold"/>
</dbReference>
<dbReference type="Gene3D" id="2.40.50.140">
    <property type="entry name" value="Nucleic acid-binding proteins"/>
    <property type="match status" value="3"/>
</dbReference>
<reference evidence="4" key="1">
    <citation type="journal article" date="2010" name="Genome Biol.">
        <title>Genome sequence of the necrotrophic plant pathogen Pythium ultimum reveals original pathogenicity mechanisms and effector repertoire.</title>
        <authorList>
            <person name="Levesque C.A."/>
            <person name="Brouwer H."/>
            <person name="Cano L."/>
            <person name="Hamilton J.P."/>
            <person name="Holt C."/>
            <person name="Huitema E."/>
            <person name="Raffaele S."/>
            <person name="Robideau G.P."/>
            <person name="Thines M."/>
            <person name="Win J."/>
            <person name="Zerillo M.M."/>
            <person name="Beakes G.W."/>
            <person name="Boore J.L."/>
            <person name="Busam D."/>
            <person name="Dumas B."/>
            <person name="Ferriera S."/>
            <person name="Fuerstenberg S.I."/>
            <person name="Gachon C.M."/>
            <person name="Gaulin E."/>
            <person name="Govers F."/>
            <person name="Grenville-Briggs L."/>
            <person name="Horner N."/>
            <person name="Hostetler J."/>
            <person name="Jiang R.H."/>
            <person name="Johnson J."/>
            <person name="Krajaejun T."/>
            <person name="Lin H."/>
            <person name="Meijer H.J."/>
            <person name="Moore B."/>
            <person name="Morris P."/>
            <person name="Phuntmart V."/>
            <person name="Puiu D."/>
            <person name="Shetty J."/>
            <person name="Stajich J.E."/>
            <person name="Tripathy S."/>
            <person name="Wawra S."/>
            <person name="van West P."/>
            <person name="Whitty B.R."/>
            <person name="Coutinho P.M."/>
            <person name="Henrissat B."/>
            <person name="Martin F."/>
            <person name="Thomas P.D."/>
            <person name="Tyler B.M."/>
            <person name="De Vries R.P."/>
            <person name="Kamoun S."/>
            <person name="Yandell M."/>
            <person name="Tisserat N."/>
            <person name="Buell C.R."/>
        </authorList>
    </citation>
    <scope>NUCLEOTIDE SEQUENCE</scope>
    <source>
        <strain evidence="4">DAOM:BR144</strain>
    </source>
</reference>
<dbReference type="eggNOG" id="KOG4751">
    <property type="taxonomic scope" value="Eukaryota"/>
</dbReference>
<dbReference type="PANTHER" id="PTHR11289">
    <property type="entry name" value="BREAST CANCER TYPE 2 SUSCEPTIBILITY PROTEIN BRCA2"/>
    <property type="match status" value="1"/>
</dbReference>
<dbReference type="InterPro" id="IPR015187">
    <property type="entry name" value="BRCA2_OB_1"/>
</dbReference>